<dbReference type="EMBL" id="JMIB01000026">
    <property type="protein sequence ID" value="KDM91186.1"/>
    <property type="molecule type" value="Genomic_DNA"/>
</dbReference>
<dbReference type="STRING" id="1654360.EA58_13640"/>
<comment type="caution">
    <text evidence="1">The sequence shown here is derived from an EMBL/GenBank/DDBJ whole genome shotgun (WGS) entry which is preliminary data.</text>
</comment>
<proteinExistence type="predicted"/>
<organism evidence="1 2">
    <name type="scientific">Photobacterium galatheae</name>
    <dbReference type="NCBI Taxonomy" id="1654360"/>
    <lineage>
        <taxon>Bacteria</taxon>
        <taxon>Pseudomonadati</taxon>
        <taxon>Pseudomonadota</taxon>
        <taxon>Gammaproteobacteria</taxon>
        <taxon>Vibrionales</taxon>
        <taxon>Vibrionaceae</taxon>
        <taxon>Photobacterium</taxon>
    </lineage>
</organism>
<protein>
    <submittedName>
        <fullName evidence="1">Uncharacterized protein</fullName>
    </submittedName>
</protein>
<sequence>MKQGISLYRYGLFFFIAMILGSMGTFGTFGMAGMAGQAVAAEAPVASEESSDVYFTMGVHNTLGCEPASVCLPKRQTGDPSDPQYPEYWVSDWTMFRVFQNYQNNPPPYTNPPSTLSAQDYTVSYGTTYYDSTYRPADGDGEGAMMEHYNKYCLPIFPIQNNNYTCSFISLGNKAYFLTYPEDRPADMPECCLFSPENHPPRRDFIKHLPYSATRSELLNGSVQAYALTLQGPEPILFGYAFNKNASPDANTGAWYRHPQSFYFSGDTTTANAPIVSQNYTSFRTQKPDAKDTWDRVGQMCTAKSLPKCQLFTYQQNTQQDAKLDTKALQAVPQSVPAKRGAGVWSDLKPPRLKN</sequence>
<evidence type="ECO:0000313" key="2">
    <source>
        <dbReference type="Proteomes" id="UP000027192"/>
    </source>
</evidence>
<gene>
    <name evidence="1" type="ORF">EA58_13640</name>
</gene>
<dbReference type="RefSeq" id="WP_200872184.1">
    <property type="nucleotide sequence ID" value="NZ_JAGSGC010000009.1"/>
</dbReference>
<reference evidence="1 2" key="1">
    <citation type="submission" date="2014-04" db="EMBL/GenBank/DDBJ databases">
        <title>Draft genome sequence of Photobacterium halotolerans S2753: a solonamide, ngercheumicin and holomycin producer.</title>
        <authorList>
            <person name="Machado H.R."/>
            <person name="Gram L."/>
        </authorList>
    </citation>
    <scope>NUCLEOTIDE SEQUENCE [LARGE SCALE GENOMIC DNA]</scope>
    <source>
        <strain evidence="1 2">S2753</strain>
    </source>
</reference>
<dbReference type="AlphaFoldDB" id="A0A066RQ38"/>
<keyword evidence="2" id="KW-1185">Reference proteome</keyword>
<dbReference type="Proteomes" id="UP000027192">
    <property type="component" value="Unassembled WGS sequence"/>
</dbReference>
<accession>A0A066RQ38</accession>
<evidence type="ECO:0000313" key="1">
    <source>
        <dbReference type="EMBL" id="KDM91186.1"/>
    </source>
</evidence>
<name>A0A066RQ38_9GAMM</name>